<dbReference type="InterPro" id="IPR036864">
    <property type="entry name" value="Zn2-C6_fun-type_DNA-bd_sf"/>
</dbReference>
<organism evidence="4 5">
    <name type="scientific">Gnomoniopsis smithogilvyi</name>
    <dbReference type="NCBI Taxonomy" id="1191159"/>
    <lineage>
        <taxon>Eukaryota</taxon>
        <taxon>Fungi</taxon>
        <taxon>Dikarya</taxon>
        <taxon>Ascomycota</taxon>
        <taxon>Pezizomycotina</taxon>
        <taxon>Sordariomycetes</taxon>
        <taxon>Sordariomycetidae</taxon>
        <taxon>Diaporthales</taxon>
        <taxon>Gnomoniaceae</taxon>
        <taxon>Gnomoniopsis</taxon>
    </lineage>
</organism>
<dbReference type="InterPro" id="IPR053157">
    <property type="entry name" value="Sterol_Uptake_Regulator"/>
</dbReference>
<dbReference type="OrthoDB" id="5350673at2759"/>
<dbReference type="GO" id="GO:0008270">
    <property type="term" value="F:zinc ion binding"/>
    <property type="evidence" value="ECO:0007669"/>
    <property type="project" value="InterPro"/>
</dbReference>
<keyword evidence="1" id="KW-0539">Nucleus</keyword>
<feature type="compositionally biased region" description="Basic residues" evidence="2">
    <location>
        <begin position="1"/>
        <end position="14"/>
    </location>
</feature>
<feature type="domain" description="Zn(2)-C6 fungal-type" evidence="3">
    <location>
        <begin position="15"/>
        <end position="45"/>
    </location>
</feature>
<comment type="caution">
    <text evidence="4">The sequence shown here is derived from an EMBL/GenBank/DDBJ whole genome shotgun (WGS) entry which is preliminary data.</text>
</comment>
<dbReference type="PANTHER" id="PTHR47784:SF4">
    <property type="entry name" value="ZN(II)2CYS6 TRANSCRIPTION FACTOR (EUROFUNG)"/>
    <property type="match status" value="1"/>
</dbReference>
<reference evidence="4" key="1">
    <citation type="submission" date="2022-10" db="EMBL/GenBank/DDBJ databases">
        <title>Tapping the CABI collections for fungal endophytes: first genome assemblies for Collariella, Neodidymelliopsis, Ascochyta clinopodiicola, Didymella pomorum, Didymosphaeria variabile, Neocosmospora piperis and Neocucurbitaria cava.</title>
        <authorList>
            <person name="Hill R."/>
        </authorList>
    </citation>
    <scope>NUCLEOTIDE SEQUENCE</scope>
    <source>
        <strain evidence="4">IMI 355082</strain>
    </source>
</reference>
<dbReference type="Pfam" id="PF00172">
    <property type="entry name" value="Zn_clus"/>
    <property type="match status" value="1"/>
</dbReference>
<dbReference type="CDD" id="cd00067">
    <property type="entry name" value="GAL4"/>
    <property type="match status" value="1"/>
</dbReference>
<dbReference type="Proteomes" id="UP001140453">
    <property type="component" value="Unassembled WGS sequence"/>
</dbReference>
<dbReference type="AlphaFoldDB" id="A0A9W9D1D8"/>
<keyword evidence="5" id="KW-1185">Reference proteome</keyword>
<evidence type="ECO:0000313" key="5">
    <source>
        <dbReference type="Proteomes" id="UP001140453"/>
    </source>
</evidence>
<gene>
    <name evidence="4" type="ORF">N0V93_001624</name>
</gene>
<dbReference type="SMART" id="SM00066">
    <property type="entry name" value="GAL4"/>
    <property type="match status" value="1"/>
</dbReference>
<dbReference type="InterPro" id="IPR001138">
    <property type="entry name" value="Zn2Cys6_DnaBD"/>
</dbReference>
<evidence type="ECO:0000259" key="3">
    <source>
        <dbReference type="PROSITE" id="PS50048"/>
    </source>
</evidence>
<protein>
    <recommendedName>
        <fullName evidence="3">Zn(2)-C6 fungal-type domain-containing protein</fullName>
    </recommendedName>
</protein>
<dbReference type="GO" id="GO:0001228">
    <property type="term" value="F:DNA-binding transcription activator activity, RNA polymerase II-specific"/>
    <property type="evidence" value="ECO:0007669"/>
    <property type="project" value="TreeGrafter"/>
</dbReference>
<sequence>MPERRRAQHRKSRRGCLQCKQRHTKCDETRPECANCKVVGRQCEYAQAQGNPPRPSRRRNSSQRDEDSQSPSHALASGLDIDRPSPVSNSRVGRGHLSATATSPASSAWSHSTATSRLPRPPSSGLQDEEASVPRVLAQGNGTCDDIAEIGTSSLQNGAGPSINQEVNVDHMELLIHFSLTKAAAFTEFEKSNELLELGTNLILQKAVTNTTLLHQVLAISARYLSLKRPERHDFYAHQAVQMQTKAIELFNKIKTFDESNCEAMLLFSSLLNRQVLADALSNREGDFSAYLDRFIQAGQLNRGIRVVSHDTWPMLLKSDLSPLLQSCDSDPVNRQGQGKECEMLRQLIAASSTLDPICKEACRSAVHFLQIGFDDVMNPKEFYTAYNMIYSWFIFLPKEFVELLTQHKPESLAILGYYAVLLHYERENWVVGDSGAFLLRGVSKYLGAEWAHWLDWPLQQLSGT</sequence>
<dbReference type="PANTHER" id="PTHR47784">
    <property type="entry name" value="STEROL UPTAKE CONTROL PROTEIN 2"/>
    <property type="match status" value="1"/>
</dbReference>
<name>A0A9W9D1D8_9PEZI</name>
<feature type="region of interest" description="Disordered" evidence="2">
    <location>
        <begin position="1"/>
        <end position="31"/>
    </location>
</feature>
<dbReference type="SUPFAM" id="SSF57701">
    <property type="entry name" value="Zn2/Cys6 DNA-binding domain"/>
    <property type="match status" value="1"/>
</dbReference>
<evidence type="ECO:0000256" key="1">
    <source>
        <dbReference type="ARBA" id="ARBA00023242"/>
    </source>
</evidence>
<dbReference type="EMBL" id="JAPEVB010000001">
    <property type="protein sequence ID" value="KAJ4397397.1"/>
    <property type="molecule type" value="Genomic_DNA"/>
</dbReference>
<feature type="region of interest" description="Disordered" evidence="2">
    <location>
        <begin position="45"/>
        <end position="131"/>
    </location>
</feature>
<dbReference type="PROSITE" id="PS00463">
    <property type="entry name" value="ZN2_CY6_FUNGAL_1"/>
    <property type="match status" value="1"/>
</dbReference>
<feature type="compositionally biased region" description="Low complexity" evidence="2">
    <location>
        <begin position="98"/>
        <end position="116"/>
    </location>
</feature>
<dbReference type="PROSITE" id="PS50048">
    <property type="entry name" value="ZN2_CY6_FUNGAL_2"/>
    <property type="match status" value="1"/>
</dbReference>
<evidence type="ECO:0000313" key="4">
    <source>
        <dbReference type="EMBL" id="KAJ4397397.1"/>
    </source>
</evidence>
<proteinExistence type="predicted"/>
<dbReference type="Gene3D" id="4.10.240.10">
    <property type="entry name" value="Zn(2)-C6 fungal-type DNA-binding domain"/>
    <property type="match status" value="1"/>
</dbReference>
<evidence type="ECO:0000256" key="2">
    <source>
        <dbReference type="SAM" id="MobiDB-lite"/>
    </source>
</evidence>
<accession>A0A9W9D1D8</accession>